<dbReference type="RefSeq" id="XP_001646425.1">
    <property type="nucleotide sequence ID" value="XM_001646375.1"/>
</dbReference>
<evidence type="ECO:0000256" key="2">
    <source>
        <dbReference type="SAM" id="MobiDB-lite"/>
    </source>
</evidence>
<reference evidence="3 4" key="1">
    <citation type="journal article" date="2007" name="Proc. Natl. Acad. Sci. U.S.A.">
        <title>Independent sorting-out of thousands of duplicated gene pairs in two yeast species descended from a whole-genome duplication.</title>
        <authorList>
            <person name="Scannell D.R."/>
            <person name="Frank A.C."/>
            <person name="Conant G.C."/>
            <person name="Byrne K.P."/>
            <person name="Woolfit M."/>
            <person name="Wolfe K.H."/>
        </authorList>
    </citation>
    <scope>NUCLEOTIDE SEQUENCE [LARGE SCALE GENOMIC DNA]</scope>
    <source>
        <strain evidence="4">ATCC 22028 / DSM 70294 / BCRC 21397 / CBS 2163 / NBRC 10782 / NRRL Y-8283 / UCD 57-17</strain>
    </source>
</reference>
<evidence type="ECO:0008006" key="5">
    <source>
        <dbReference type="Google" id="ProtNLM"/>
    </source>
</evidence>
<keyword evidence="4" id="KW-1185">Reference proteome</keyword>
<dbReference type="SMR" id="A7TGV4"/>
<dbReference type="OMA" id="EDERTNF"/>
<evidence type="ECO:0000313" key="3">
    <source>
        <dbReference type="EMBL" id="EDO18567.1"/>
    </source>
</evidence>
<dbReference type="InParanoid" id="A7TGV4"/>
<gene>
    <name evidence="3" type="ORF">Kpol_2001p75</name>
</gene>
<dbReference type="AlphaFoldDB" id="A7TGV4"/>
<sequence length="1006" mass="117033">MSKNEISFSSISLEKENNSLKREIKRLSDKYNLLENNYKWLNERLVRDQKNYLIDTHDVKYSSKNDNKLYNSHNKLLELQKEFLISHNEKLSDRLNENSIEFNDKFNSVVIDNLNNEKNLILFEKKLNLLNERYSIIIKDQKDVIDNDINNSKYLEFKSLNEKIIKQNSNMKSMESKIEKLNAIIHNFIDINEFDNENTNKYSLDLNDNKVLKKLLVHEKNSNLKLQEELNSILLELNFKLPSLTSLKEKNHELQSVFENIISSNEELLQQFHSNTDKIASMNNKIVDYEQSLKQLLSQRTNLISYILNLLNVINLNSKYLNLSESEGCLIQNLFNNERIQRFLQEKNLTLTEIFDNLNTVDITFNNFNRSDIKVLPPTESASKEEIINYKNEIILLENNCDAYKMILYNNGITEDLDEKLKIESSSRMTELNEKNSRIQMLESKIDELNSIVTKLNEKNSRFMASINKNNSSESTILEKYNLLNQSYKTLLEAYKSLKSNATDNKKAVLTSTLDDTKKIVEFKSTINYLNSTIKSLSAKLVSIQESNDLLADENQKIKMENSNLSSLLNKINTDKNSISNELSDLHSKEILELETEKTKLLEQLEEGERKLKETNEKHNEQIKWFQNKIDNFNEETTKNQFNNALKNDYENLKKSFEEKSKEVEEANDKFSRLKRQANERLNASKTTQKELSDNVKSLEDERTNFKEHISKLEVDINNLNNALVEAEKKLSEENLKYETERQTGSTLRLKIDDLQLNEDNLKEKVKNLEENESTLKDKIKMIEGNEDDLMGKISVLQSNEILLKDKLNDLNSKSSNNSELVDVEGLKKDWEKEYSHIIEKRIEYAEMQLEKRLKSEMEREMDDKMKVVEMKGFESGKASSEKTLNLLEHKLSLLEKQNNEKSNKINTLIESENNNKTQKINPFTFSSVEPKISNLVSNDTIIEFSKAPAVSNNEGKETITESNSQIEGESSHQIPTKSVEAIDSQLKRNTDEESNSIDVKKPKLE</sequence>
<proteinExistence type="predicted"/>
<dbReference type="Proteomes" id="UP000000267">
    <property type="component" value="Unassembled WGS sequence"/>
</dbReference>
<dbReference type="STRING" id="436907.A7TGV4"/>
<name>A7TGV4_VANPO</name>
<evidence type="ECO:0000256" key="1">
    <source>
        <dbReference type="SAM" id="Coils"/>
    </source>
</evidence>
<feature type="coiled-coil region" evidence="1">
    <location>
        <begin position="432"/>
        <end position="459"/>
    </location>
</feature>
<protein>
    <recommendedName>
        <fullName evidence="5">Nucleoprotein TPR/MLP1 domain-containing protein</fullName>
    </recommendedName>
</protein>
<feature type="coiled-coil region" evidence="1">
    <location>
        <begin position="551"/>
        <end position="786"/>
    </location>
</feature>
<dbReference type="eggNOG" id="KOG4674">
    <property type="taxonomic scope" value="Eukaryota"/>
</dbReference>
<organism evidence="4">
    <name type="scientific">Vanderwaltozyma polyspora (strain ATCC 22028 / DSM 70294 / BCRC 21397 / CBS 2163 / NBRC 10782 / NRRL Y-8283 / UCD 57-17)</name>
    <name type="common">Kluyveromyces polysporus</name>
    <dbReference type="NCBI Taxonomy" id="436907"/>
    <lineage>
        <taxon>Eukaryota</taxon>
        <taxon>Fungi</taxon>
        <taxon>Dikarya</taxon>
        <taxon>Ascomycota</taxon>
        <taxon>Saccharomycotina</taxon>
        <taxon>Saccharomycetes</taxon>
        <taxon>Saccharomycetales</taxon>
        <taxon>Saccharomycetaceae</taxon>
        <taxon>Vanderwaltozyma</taxon>
    </lineage>
</organism>
<dbReference type="EMBL" id="DS480388">
    <property type="protein sequence ID" value="EDO18567.1"/>
    <property type="molecule type" value="Genomic_DNA"/>
</dbReference>
<dbReference type="KEGG" id="vpo:Kpol_2001p75"/>
<keyword evidence="1" id="KW-0175">Coiled coil</keyword>
<dbReference type="HOGENOM" id="CLU_298633_0_0_1"/>
<feature type="compositionally biased region" description="Polar residues" evidence="2">
    <location>
        <begin position="961"/>
        <end position="977"/>
    </location>
</feature>
<feature type="coiled-coil region" evidence="1">
    <location>
        <begin position="878"/>
        <end position="915"/>
    </location>
</feature>
<dbReference type="GeneID" id="5546865"/>
<feature type="coiled-coil region" evidence="1">
    <location>
        <begin position="157"/>
        <end position="184"/>
    </location>
</feature>
<feature type="coiled-coil region" evidence="1">
    <location>
        <begin position="10"/>
        <end position="44"/>
    </location>
</feature>
<evidence type="ECO:0000313" key="4">
    <source>
        <dbReference type="Proteomes" id="UP000000267"/>
    </source>
</evidence>
<feature type="region of interest" description="Disordered" evidence="2">
    <location>
        <begin position="952"/>
        <end position="1006"/>
    </location>
</feature>
<accession>A7TGV4</accession>